<comment type="caution">
    <text evidence="2">The sequence shown here is derived from an EMBL/GenBank/DDBJ whole genome shotgun (WGS) entry which is preliminary data.</text>
</comment>
<feature type="region of interest" description="Disordered" evidence="1">
    <location>
        <begin position="1"/>
        <end position="20"/>
    </location>
</feature>
<proteinExistence type="predicted"/>
<keyword evidence="3" id="KW-1185">Reference proteome</keyword>
<dbReference type="Proteomes" id="UP000092612">
    <property type="component" value="Unassembled WGS sequence"/>
</dbReference>
<evidence type="ECO:0000313" key="3">
    <source>
        <dbReference type="Proteomes" id="UP000092612"/>
    </source>
</evidence>
<reference evidence="3" key="1">
    <citation type="submission" date="2016-02" db="EMBL/GenBank/DDBJ databases">
        <title>Paenibacillus sp. LPB0068, isolated from Crassostrea gigas.</title>
        <authorList>
            <person name="Shin S.-K."/>
            <person name="Yi H."/>
        </authorList>
    </citation>
    <scope>NUCLEOTIDE SEQUENCE [LARGE SCALE GENOMIC DNA]</scope>
    <source>
        <strain evidence="3">KCTC 23969</strain>
    </source>
</reference>
<evidence type="ECO:0000313" key="2">
    <source>
        <dbReference type="EMBL" id="OBY66627.1"/>
    </source>
</evidence>
<protein>
    <submittedName>
        <fullName evidence="2">Uncharacterized protein</fullName>
    </submittedName>
</protein>
<gene>
    <name evidence="2" type="ORF">LPB301_06415</name>
</gene>
<dbReference type="AlphaFoldDB" id="A0A1B8U440"/>
<organism evidence="2 3">
    <name type="scientific">Polaribacter reichenbachii</name>
    <dbReference type="NCBI Taxonomy" id="996801"/>
    <lineage>
        <taxon>Bacteria</taxon>
        <taxon>Pseudomonadati</taxon>
        <taxon>Bacteroidota</taxon>
        <taxon>Flavobacteriia</taxon>
        <taxon>Flavobacteriales</taxon>
        <taxon>Flavobacteriaceae</taxon>
    </lineage>
</organism>
<dbReference type="EMBL" id="LSFL01000013">
    <property type="protein sequence ID" value="OBY66627.1"/>
    <property type="molecule type" value="Genomic_DNA"/>
</dbReference>
<evidence type="ECO:0000256" key="1">
    <source>
        <dbReference type="SAM" id="MobiDB-lite"/>
    </source>
</evidence>
<sequence>MEAVFEVAPQQNGQGNARETKEFKASDAAGIFYYDTEEVIKKNKVKDDNLIFKVKKALNNYNFKIKEIALLNSEKLNNLDVVMSSLKDVQRNNLQNNSSDKSQEMRSNIGKILRPIKEGVQINEKDLNQFLEEILSEKQNKKWIKY</sequence>
<name>A0A1B8U440_9FLAO</name>
<dbReference type="KEGG" id="prn:BW723_17195"/>
<accession>A0A1B8U440</accession>